<proteinExistence type="predicted"/>
<dbReference type="InterPro" id="IPR000182">
    <property type="entry name" value="GNAT_dom"/>
</dbReference>
<dbReference type="eggNOG" id="COG1670">
    <property type="taxonomic scope" value="Bacteria"/>
</dbReference>
<gene>
    <name evidence="2" type="ordered locus">BBR47_37050</name>
</gene>
<accession>C0ZFX3</accession>
<name>C0ZFX3_BREBN</name>
<dbReference type="AlphaFoldDB" id="C0ZFX3"/>
<dbReference type="HOGENOM" id="CLU_013985_3_2_9"/>
<dbReference type="Gene3D" id="3.40.630.30">
    <property type="match status" value="1"/>
</dbReference>
<evidence type="ECO:0000313" key="3">
    <source>
        <dbReference type="Proteomes" id="UP000001877"/>
    </source>
</evidence>
<dbReference type="Pfam" id="PF00583">
    <property type="entry name" value="Acetyltransf_1"/>
    <property type="match status" value="1"/>
</dbReference>
<dbReference type="SUPFAM" id="SSF55729">
    <property type="entry name" value="Acyl-CoA N-acyltransferases (Nat)"/>
    <property type="match status" value="1"/>
</dbReference>
<dbReference type="KEGG" id="bbe:BBR47_37050"/>
<sequence>MTIHLRRTTPADIPFVCEVENAPENTPFIIPWSEDRHHNALGDPDILHMIAEKKETGHPVGYVIIAGLTNPHQSIELIRITIAVKGEGYGRNILRQIKHWAFIGQKAHRLWLDVKETNDRARSLYLSEGFHIEGTLRDCLKSGDTYESLIILSMLATEYDAPKGQMRPES</sequence>
<dbReference type="RefSeq" id="WP_015891974.1">
    <property type="nucleotide sequence ID" value="NC_012491.1"/>
</dbReference>
<dbReference type="Proteomes" id="UP000001877">
    <property type="component" value="Chromosome"/>
</dbReference>
<feature type="domain" description="N-acetyltransferase" evidence="1">
    <location>
        <begin position="3"/>
        <end position="152"/>
    </location>
</feature>
<dbReference type="PANTHER" id="PTHR43415:SF3">
    <property type="entry name" value="GNAT-FAMILY ACETYLTRANSFERASE"/>
    <property type="match status" value="1"/>
</dbReference>
<organism evidence="2 3">
    <name type="scientific">Brevibacillus brevis (strain 47 / JCM 6285 / NBRC 100599)</name>
    <dbReference type="NCBI Taxonomy" id="358681"/>
    <lineage>
        <taxon>Bacteria</taxon>
        <taxon>Bacillati</taxon>
        <taxon>Bacillota</taxon>
        <taxon>Bacilli</taxon>
        <taxon>Bacillales</taxon>
        <taxon>Paenibacillaceae</taxon>
        <taxon>Brevibacillus</taxon>
    </lineage>
</organism>
<dbReference type="PANTHER" id="PTHR43415">
    <property type="entry name" value="SPERMIDINE N(1)-ACETYLTRANSFERASE"/>
    <property type="match status" value="1"/>
</dbReference>
<dbReference type="EMBL" id="AP008955">
    <property type="protein sequence ID" value="BAH44682.1"/>
    <property type="molecule type" value="Genomic_DNA"/>
</dbReference>
<dbReference type="PROSITE" id="PS51186">
    <property type="entry name" value="GNAT"/>
    <property type="match status" value="1"/>
</dbReference>
<dbReference type="GO" id="GO:0016747">
    <property type="term" value="F:acyltransferase activity, transferring groups other than amino-acyl groups"/>
    <property type="evidence" value="ECO:0007669"/>
    <property type="project" value="InterPro"/>
</dbReference>
<dbReference type="InterPro" id="IPR016181">
    <property type="entry name" value="Acyl_CoA_acyltransferase"/>
</dbReference>
<keyword evidence="3" id="KW-1185">Reference proteome</keyword>
<dbReference type="STRING" id="358681.BBR47_37050"/>
<protein>
    <recommendedName>
        <fullName evidence="1">N-acetyltransferase domain-containing protein</fullName>
    </recommendedName>
</protein>
<evidence type="ECO:0000259" key="1">
    <source>
        <dbReference type="PROSITE" id="PS51186"/>
    </source>
</evidence>
<reference evidence="2 3" key="1">
    <citation type="submission" date="2005-03" db="EMBL/GenBank/DDBJ databases">
        <title>Brevibacillus brevis strain 47, complete genome.</title>
        <authorList>
            <person name="Hosoyama A."/>
            <person name="Yamada R."/>
            <person name="Hongo Y."/>
            <person name="Terui Y."/>
            <person name="Ankai A."/>
            <person name="Masuyama W."/>
            <person name="Sekiguchi M."/>
            <person name="Takeda T."/>
            <person name="Asano K."/>
            <person name="Ohji S."/>
            <person name="Ichikawa N."/>
            <person name="Narita S."/>
            <person name="Aoki N."/>
            <person name="Miura H."/>
            <person name="Matsushita S."/>
            <person name="Sekigawa T."/>
            <person name="Yamagata H."/>
            <person name="Yoshikawa H."/>
            <person name="Udaka S."/>
            <person name="Tanikawa S."/>
            <person name="Fujita N."/>
        </authorList>
    </citation>
    <scope>NUCLEOTIDE SEQUENCE [LARGE SCALE GENOMIC DNA]</scope>
    <source>
        <strain evidence="3">47 / JCM 6285 / NBRC 100599</strain>
    </source>
</reference>
<evidence type="ECO:0000313" key="2">
    <source>
        <dbReference type="EMBL" id="BAH44682.1"/>
    </source>
</evidence>